<dbReference type="Pfam" id="PF08240">
    <property type="entry name" value="ADH_N"/>
    <property type="match status" value="1"/>
</dbReference>
<dbReference type="InterPro" id="IPR011032">
    <property type="entry name" value="GroES-like_sf"/>
</dbReference>
<gene>
    <name evidence="4" type="ORF">B7709_03150</name>
</gene>
<evidence type="ECO:0000313" key="4">
    <source>
        <dbReference type="EMBL" id="ORO79075.1"/>
    </source>
</evidence>
<reference evidence="4 5" key="1">
    <citation type="journal article" date="2016" name="Eur. J. Clin. Microbiol. Infect. Dis.">
        <title>Whole genome sequencing as a tool for phylogenetic analysis of clinical strains of Mitis group streptococci.</title>
        <authorList>
            <person name="Rasmussen L.H."/>
            <person name="Dargis R."/>
            <person name="Hojholt K."/>
            <person name="Christensen J.J."/>
            <person name="Skovgaard O."/>
            <person name="Justesen U.S."/>
            <person name="Rosenvinge F.S."/>
            <person name="Moser C."/>
            <person name="Lukjancenko O."/>
            <person name="Rasmussen S."/>
            <person name="Nielsen X.C."/>
        </authorList>
    </citation>
    <scope>NUCLEOTIDE SEQUENCE [LARGE SCALE GENOMIC DNA]</scope>
    <source>
        <strain evidence="4 5">Y_5914_11</strain>
    </source>
</reference>
<dbReference type="NCBIfam" id="TIGR02817">
    <property type="entry name" value="adh_fam_1"/>
    <property type="match status" value="1"/>
</dbReference>
<dbReference type="RefSeq" id="WP_084971590.1">
    <property type="nucleotide sequence ID" value="NZ_NCUW01000027.1"/>
</dbReference>
<dbReference type="PANTHER" id="PTHR44154:SF1">
    <property type="entry name" value="QUINONE OXIDOREDUCTASE"/>
    <property type="match status" value="1"/>
</dbReference>
<dbReference type="SUPFAM" id="SSF50129">
    <property type="entry name" value="GroES-like"/>
    <property type="match status" value="1"/>
</dbReference>
<dbReference type="InterPro" id="IPR051603">
    <property type="entry name" value="Zinc-ADH_QOR/CCCR"/>
</dbReference>
<dbReference type="Gene3D" id="3.90.180.10">
    <property type="entry name" value="Medium-chain alcohol dehydrogenases, catalytic domain"/>
    <property type="match status" value="1"/>
</dbReference>
<evidence type="ECO:0000256" key="2">
    <source>
        <dbReference type="RuleBase" id="RU364000"/>
    </source>
</evidence>
<dbReference type="SMART" id="SM00829">
    <property type="entry name" value="PKS_ER"/>
    <property type="match status" value="1"/>
</dbReference>
<dbReference type="GO" id="GO:0008270">
    <property type="term" value="F:zinc ion binding"/>
    <property type="evidence" value="ECO:0007669"/>
    <property type="project" value="InterPro"/>
</dbReference>
<dbReference type="SUPFAM" id="SSF51735">
    <property type="entry name" value="NAD(P)-binding Rossmann-fold domains"/>
    <property type="match status" value="1"/>
</dbReference>
<evidence type="ECO:0000313" key="5">
    <source>
        <dbReference type="Proteomes" id="UP000194008"/>
    </source>
</evidence>
<dbReference type="Gene3D" id="3.40.50.720">
    <property type="entry name" value="NAD(P)-binding Rossmann-like Domain"/>
    <property type="match status" value="1"/>
</dbReference>
<proteinExistence type="inferred from homology"/>
<protein>
    <recommendedName>
        <fullName evidence="2">Zinc-type alcohol dehydrogenase-like protein</fullName>
    </recommendedName>
</protein>
<keyword evidence="2" id="KW-0560">Oxidoreductase</keyword>
<feature type="domain" description="Enoyl reductase (ER)" evidence="3">
    <location>
        <begin position="19"/>
        <end position="338"/>
    </location>
</feature>
<dbReference type="InterPro" id="IPR013154">
    <property type="entry name" value="ADH-like_N"/>
</dbReference>
<dbReference type="InterPro" id="IPR014182">
    <property type="entry name" value="ADH_Zn_typ-1"/>
</dbReference>
<dbReference type="InterPro" id="IPR036291">
    <property type="entry name" value="NAD(P)-bd_dom_sf"/>
</dbReference>
<accession>A0A1X1J1A3</accession>
<dbReference type="InterPro" id="IPR020843">
    <property type="entry name" value="ER"/>
</dbReference>
<comment type="caution">
    <text evidence="4">The sequence shown here is derived from an EMBL/GenBank/DDBJ whole genome shotgun (WGS) entry which is preliminary data.</text>
</comment>
<dbReference type="AlphaFoldDB" id="A0A1X1J1A3"/>
<keyword evidence="2" id="KW-0479">Metal-binding</keyword>
<sequence length="343" mass="38262">MATMKGVGLYRYLPIDDKRSFEDVELDKPFAKGKNLLVEVKAISVNPVDYKVRSPKSKVEESPRILGWDASGIVSEVGEDCELFSVGDEVFYAGDLTKSGSYAEYQLVDERIVGKKPNTLSFEDSAALPLTSLTAYEGLFEKLKIPFDKSKNYAKSILTIGASGGVGSIACQLAHNVGLTVIGTASRDESKKWVLEHGAEFVINHFEDMDKELNEIGFSTVDYIFCLNNTEKHWDFMVKAIKPQGKICSIDETKEKVNLSALQSKAVSFSWEFMFAKSMWQTEDLISQHYILNQIADMIDNGELKTTVTKRLSPMNSINIKEAHRLLETGRTIGKIVISNSKE</sequence>
<keyword evidence="2" id="KW-0862">Zinc</keyword>
<name>A0A1X1J1A3_STROR</name>
<comment type="similarity">
    <text evidence="2">Belongs to the zinc-containing alcohol dehydrogenase family. Quinone oxidoreductase subfamily.</text>
</comment>
<dbReference type="GO" id="GO:0016491">
    <property type="term" value="F:oxidoreductase activity"/>
    <property type="evidence" value="ECO:0007669"/>
    <property type="project" value="UniProtKB-KW"/>
</dbReference>
<evidence type="ECO:0000259" key="3">
    <source>
        <dbReference type="SMART" id="SM00829"/>
    </source>
</evidence>
<dbReference type="Proteomes" id="UP000194008">
    <property type="component" value="Unassembled WGS sequence"/>
</dbReference>
<keyword evidence="1" id="KW-0521">NADP</keyword>
<dbReference type="EMBL" id="NCUW01000027">
    <property type="protein sequence ID" value="ORO79075.1"/>
    <property type="molecule type" value="Genomic_DNA"/>
</dbReference>
<evidence type="ECO:0000256" key="1">
    <source>
        <dbReference type="ARBA" id="ARBA00022857"/>
    </source>
</evidence>
<dbReference type="CDD" id="cd08252">
    <property type="entry name" value="AL_MDR"/>
    <property type="match status" value="1"/>
</dbReference>
<dbReference type="PANTHER" id="PTHR44154">
    <property type="entry name" value="QUINONE OXIDOREDUCTASE"/>
    <property type="match status" value="1"/>
</dbReference>
<dbReference type="Pfam" id="PF13602">
    <property type="entry name" value="ADH_zinc_N_2"/>
    <property type="match status" value="1"/>
</dbReference>
<organism evidence="4 5">
    <name type="scientific">Streptococcus oralis subsp. dentisani</name>
    <dbReference type="NCBI Taxonomy" id="1458253"/>
    <lineage>
        <taxon>Bacteria</taxon>
        <taxon>Bacillati</taxon>
        <taxon>Bacillota</taxon>
        <taxon>Bacilli</taxon>
        <taxon>Lactobacillales</taxon>
        <taxon>Streptococcaceae</taxon>
        <taxon>Streptococcus</taxon>
    </lineage>
</organism>